<protein>
    <submittedName>
        <fullName evidence="2">Uncharacterized protein</fullName>
    </submittedName>
</protein>
<feature type="transmembrane region" description="Helical" evidence="1">
    <location>
        <begin position="226"/>
        <end position="245"/>
    </location>
</feature>
<keyword evidence="1" id="KW-0472">Membrane</keyword>
<evidence type="ECO:0000313" key="2">
    <source>
        <dbReference type="EMBL" id="MBB5790007.1"/>
    </source>
</evidence>
<dbReference type="AlphaFoldDB" id="A0A7W9GTZ4"/>
<keyword evidence="1" id="KW-1133">Transmembrane helix</keyword>
<gene>
    <name evidence="2" type="ORF">HD601_004582</name>
</gene>
<sequence length="378" mass="40399">MTTATITTTAPPRPSPVRRAIRAWPAWTPYAAAVWSAGYGLLGLLWALGVDGYPFGPGDLPDAREESILGATTAAGVGPWIAGLGFAGAVIALTMARLPAGRARLPARLPARVARVALAGWGWASAFLLVVLVPDQRVLTTVAYTPLALVGIPFGWPPMAYGEFVETVLPWPNVNQWICVFGGLLWAATALAFQRRTASACVHCGRRDAHSYGWTSRAGAARWGRWAAYAAFLMPFAYAVVRWAWALGIPLTISQEFLDELHRSGMVWAGAYLASFAAAGGVLTLGLTQRWGVIWPRWVLGLAGKSVPRAFPLVFATTVTLALASGGSVILRLTDWSDPAEWAANPLMVLAPWSVLLGAATLGYHLRTRRACRACGRG</sequence>
<feature type="transmembrane region" description="Helical" evidence="1">
    <location>
        <begin position="68"/>
        <end position="93"/>
    </location>
</feature>
<comment type="caution">
    <text evidence="2">The sequence shown here is derived from an EMBL/GenBank/DDBJ whole genome shotgun (WGS) entry which is preliminary data.</text>
</comment>
<feature type="transmembrane region" description="Helical" evidence="1">
    <location>
        <begin position="113"/>
        <end position="133"/>
    </location>
</feature>
<evidence type="ECO:0000313" key="3">
    <source>
        <dbReference type="Proteomes" id="UP000542813"/>
    </source>
</evidence>
<proteinExistence type="predicted"/>
<dbReference type="RefSeq" id="WP_184825752.1">
    <property type="nucleotide sequence ID" value="NZ_JACHMM010000001.1"/>
</dbReference>
<name>A0A7W9GTZ4_9ACTN</name>
<keyword evidence="1" id="KW-0812">Transmembrane</keyword>
<dbReference type="Proteomes" id="UP000542813">
    <property type="component" value="Unassembled WGS sequence"/>
</dbReference>
<accession>A0A7W9GTZ4</accession>
<organism evidence="2 3">
    <name type="scientific">Jiangella mangrovi</name>
    <dbReference type="NCBI Taxonomy" id="1524084"/>
    <lineage>
        <taxon>Bacteria</taxon>
        <taxon>Bacillati</taxon>
        <taxon>Actinomycetota</taxon>
        <taxon>Actinomycetes</taxon>
        <taxon>Jiangellales</taxon>
        <taxon>Jiangellaceae</taxon>
        <taxon>Jiangella</taxon>
    </lineage>
</organism>
<feature type="transmembrane region" description="Helical" evidence="1">
    <location>
        <begin position="174"/>
        <end position="193"/>
    </location>
</feature>
<feature type="transmembrane region" description="Helical" evidence="1">
    <location>
        <begin position="343"/>
        <end position="364"/>
    </location>
</feature>
<dbReference type="EMBL" id="JACHMM010000001">
    <property type="protein sequence ID" value="MBB5790007.1"/>
    <property type="molecule type" value="Genomic_DNA"/>
</dbReference>
<reference evidence="2 3" key="1">
    <citation type="submission" date="2020-08" db="EMBL/GenBank/DDBJ databases">
        <title>Sequencing the genomes of 1000 actinobacteria strains.</title>
        <authorList>
            <person name="Klenk H.-P."/>
        </authorList>
    </citation>
    <scope>NUCLEOTIDE SEQUENCE [LARGE SCALE GENOMIC DNA]</scope>
    <source>
        <strain evidence="2 3">DSM 102122</strain>
    </source>
</reference>
<keyword evidence="3" id="KW-1185">Reference proteome</keyword>
<feature type="transmembrane region" description="Helical" evidence="1">
    <location>
        <begin position="265"/>
        <end position="288"/>
    </location>
</feature>
<evidence type="ECO:0000256" key="1">
    <source>
        <dbReference type="SAM" id="Phobius"/>
    </source>
</evidence>
<feature type="transmembrane region" description="Helical" evidence="1">
    <location>
        <begin position="309"/>
        <end position="331"/>
    </location>
</feature>
<feature type="transmembrane region" description="Helical" evidence="1">
    <location>
        <begin position="27"/>
        <end position="48"/>
    </location>
</feature>